<evidence type="ECO:0000313" key="1">
    <source>
        <dbReference type="EMBL" id="MBC3797896.1"/>
    </source>
</evidence>
<dbReference type="EMBL" id="WJBB01000017">
    <property type="protein sequence ID" value="MBC3797896.1"/>
    <property type="molecule type" value="Genomic_DNA"/>
</dbReference>
<evidence type="ECO:0008006" key="3">
    <source>
        <dbReference type="Google" id="ProtNLM"/>
    </source>
</evidence>
<dbReference type="Proteomes" id="UP000653358">
    <property type="component" value="Unassembled WGS sequence"/>
</dbReference>
<comment type="caution">
    <text evidence="1">The sequence shown here is derived from an EMBL/GenBank/DDBJ whole genome shotgun (WGS) entry which is preliminary data.</text>
</comment>
<dbReference type="InterPro" id="IPR016024">
    <property type="entry name" value="ARM-type_fold"/>
</dbReference>
<dbReference type="Pfam" id="PF13646">
    <property type="entry name" value="HEAT_2"/>
    <property type="match status" value="2"/>
</dbReference>
<keyword evidence="2" id="KW-1185">Reference proteome</keyword>
<reference evidence="1 2" key="1">
    <citation type="journal article" date="2020" name="mSystems">
        <title>Defining Genomic and Predicted Metabolic Features of the Acetobacterium Genus.</title>
        <authorList>
            <person name="Ross D.E."/>
            <person name="Marshall C.W."/>
            <person name="Gulliver D."/>
            <person name="May H.D."/>
            <person name="Norman R.S."/>
        </authorList>
    </citation>
    <scope>NUCLEOTIDE SEQUENCE [LARGE SCALE GENOMIC DNA]</scope>
    <source>
        <strain evidence="1 2">DSM 9173</strain>
    </source>
</reference>
<dbReference type="PANTHER" id="PTHR12697">
    <property type="entry name" value="PBS LYASE HEAT-LIKE PROTEIN"/>
    <property type="match status" value="1"/>
</dbReference>
<dbReference type="Gene3D" id="1.25.10.10">
    <property type="entry name" value="Leucine-rich Repeat Variant"/>
    <property type="match status" value="2"/>
</dbReference>
<dbReference type="PANTHER" id="PTHR12697:SF5">
    <property type="entry name" value="DEOXYHYPUSINE HYDROXYLASE"/>
    <property type="match status" value="1"/>
</dbReference>
<gene>
    <name evidence="1" type="ORF">GH807_12655</name>
</gene>
<dbReference type="SUPFAM" id="SSF48371">
    <property type="entry name" value="ARM repeat"/>
    <property type="match status" value="1"/>
</dbReference>
<proteinExistence type="predicted"/>
<protein>
    <recommendedName>
        <fullName evidence="3">HEAT repeat domain-containing protein</fullName>
    </recommendedName>
</protein>
<evidence type="ECO:0000313" key="2">
    <source>
        <dbReference type="Proteomes" id="UP000653358"/>
    </source>
</evidence>
<sequence length="584" mass="66241">MCSMDSGKHLFDEQEMKSLINDLLTATERYHQEKLVQKIGCIKDERTAESVAELFYSDDGYIRNIAIELLILLDKKALPVLKEKLSDKDRNIRKYALDALKLIKGTESCEIALGALDDLDENVVAAALEVIAEHKFMEAQDRLWEMFEKTKSVWIINALLNTFASLEVKNCPGVIEKKIIFLDATQIEKNILMNTYVRTLGSIGSHGDIDAIIYYSKDFIIDDSNLIFGLSNQIVKSDVASLSVETIEKLVTIFKEHWDYKDSSQILISMSAMVKLNMVFFLDDIEETVKFYKGEEFFIESIYDLILKLDEIPPNTANKMLKSQESELVELFLKLIYTKRIDGCNRIVEGLCDSDNTDISRWAIRIITDIDSYKNTVLLKRLSDNHDEAGMTSLENTAATESQSIEALEGLFKKDPAGGWHYINLRIDSMSESVRARLIDIIPWVGDDDFYNFMTTMINDPSQLVRKKTIKALSSKINGRSLAILKKLYQDESDPVNRREIIANLYKFNNDYILDTINDAAASTDILIRLAVIKTLSILSSLSISDSSKAVDVLHHLLNDPVDEVAEAAKEALGKEWCCNDIIR</sequence>
<organism evidence="1 2">
    <name type="scientific">Acetobacterium tundrae</name>
    <dbReference type="NCBI Taxonomy" id="132932"/>
    <lineage>
        <taxon>Bacteria</taxon>
        <taxon>Bacillati</taxon>
        <taxon>Bacillota</taxon>
        <taxon>Clostridia</taxon>
        <taxon>Eubacteriales</taxon>
        <taxon>Eubacteriaceae</taxon>
        <taxon>Acetobacterium</taxon>
    </lineage>
</organism>
<name>A0ABR6WN82_9FIRM</name>
<accession>A0ABR6WN82</accession>
<dbReference type="InterPro" id="IPR011989">
    <property type="entry name" value="ARM-like"/>
</dbReference>